<keyword evidence="4" id="KW-0636">Prenylation</keyword>
<dbReference type="Gramene" id="AET2Gv21181000.6">
    <property type="protein sequence ID" value="AET2Gv21181000.6"/>
    <property type="gene ID" value="AET2Gv21181000"/>
</dbReference>
<keyword evidence="2" id="KW-0479">Metal-binding</keyword>
<keyword evidence="9" id="KW-1185">Reference proteome</keyword>
<dbReference type="AlphaFoldDB" id="A0A453DC34"/>
<proteinExistence type="inferred from homology"/>
<accession>A0A453DC34</accession>
<sequence length="178" mass="19770">IAHAPRPLLARPRLHRALLLPGHRRDEAPQAVPFHPTSQEFVRPGGIVGSMAAMKVVLKLDLHDDKQKHKAIKVVSTLHGIDQIAVDTKDDKMTVVGTVDPVHVVGKLRSKLFRTAHILSVGPGKEEKKDDAKKDDGKKDPTPVYPPWYPPPPPYHYHPHPYYHGHSAEDDPSSCVIC</sequence>
<evidence type="ECO:0000313" key="9">
    <source>
        <dbReference type="Proteomes" id="UP000015105"/>
    </source>
</evidence>
<dbReference type="Proteomes" id="UP000015105">
    <property type="component" value="Chromosome 2D"/>
</dbReference>
<evidence type="ECO:0000256" key="4">
    <source>
        <dbReference type="ARBA" id="ARBA00023289"/>
    </source>
</evidence>
<reference evidence="8" key="5">
    <citation type="journal article" date="2021" name="G3 (Bethesda)">
        <title>Aegilops tauschii genome assembly Aet v5.0 features greater sequence contiguity and improved annotation.</title>
        <authorList>
            <person name="Wang L."/>
            <person name="Zhu T."/>
            <person name="Rodriguez J.C."/>
            <person name="Deal K.R."/>
            <person name="Dubcovsky J."/>
            <person name="McGuire P.E."/>
            <person name="Lux T."/>
            <person name="Spannagl M."/>
            <person name="Mayer K.F.X."/>
            <person name="Baldrich P."/>
            <person name="Meyers B.C."/>
            <person name="Huo N."/>
            <person name="Gu Y.Q."/>
            <person name="Zhou H."/>
            <person name="Devos K.M."/>
            <person name="Bennetzen J.L."/>
            <person name="Unver T."/>
            <person name="Budak H."/>
            <person name="Gulick P.J."/>
            <person name="Galiba G."/>
            <person name="Kalapos B."/>
            <person name="Nelson D.R."/>
            <person name="Li P."/>
            <person name="You F.M."/>
            <person name="Luo M.C."/>
            <person name="Dvorak J."/>
        </authorList>
    </citation>
    <scope>NUCLEOTIDE SEQUENCE [LARGE SCALE GENOMIC DNA]</scope>
    <source>
        <strain evidence="8">cv. AL8/78</strain>
    </source>
</reference>
<dbReference type="PROSITE" id="PS50846">
    <property type="entry name" value="HMA_2"/>
    <property type="match status" value="1"/>
</dbReference>
<dbReference type="PANTHER" id="PTHR45811">
    <property type="entry name" value="COPPER TRANSPORT PROTEIN FAMILY-RELATED"/>
    <property type="match status" value="1"/>
</dbReference>
<name>A0A453DC34_AEGTS</name>
<evidence type="ECO:0000256" key="6">
    <source>
        <dbReference type="SAM" id="MobiDB-lite"/>
    </source>
</evidence>
<dbReference type="PANTHER" id="PTHR45811:SF49">
    <property type="entry name" value="OS04G0667600 PROTEIN"/>
    <property type="match status" value="1"/>
</dbReference>
<comment type="similarity">
    <text evidence="5">Belongs to the HIPP family.</text>
</comment>
<keyword evidence="3" id="KW-0449">Lipoprotein</keyword>
<reference evidence="8" key="4">
    <citation type="submission" date="2019-03" db="UniProtKB">
        <authorList>
            <consortium name="EnsemblPlants"/>
        </authorList>
    </citation>
    <scope>IDENTIFICATION</scope>
</reference>
<organism evidence="8 9">
    <name type="scientific">Aegilops tauschii subsp. strangulata</name>
    <name type="common">Goatgrass</name>
    <dbReference type="NCBI Taxonomy" id="200361"/>
    <lineage>
        <taxon>Eukaryota</taxon>
        <taxon>Viridiplantae</taxon>
        <taxon>Streptophyta</taxon>
        <taxon>Embryophyta</taxon>
        <taxon>Tracheophyta</taxon>
        <taxon>Spermatophyta</taxon>
        <taxon>Magnoliopsida</taxon>
        <taxon>Liliopsida</taxon>
        <taxon>Poales</taxon>
        <taxon>Poaceae</taxon>
        <taxon>BOP clade</taxon>
        <taxon>Pooideae</taxon>
        <taxon>Triticodae</taxon>
        <taxon>Triticeae</taxon>
        <taxon>Triticinae</taxon>
        <taxon>Aegilops</taxon>
    </lineage>
</organism>
<dbReference type="GO" id="GO:0046872">
    <property type="term" value="F:metal ion binding"/>
    <property type="evidence" value="ECO:0007669"/>
    <property type="project" value="UniProtKB-KW"/>
</dbReference>
<dbReference type="Gene3D" id="3.30.70.100">
    <property type="match status" value="1"/>
</dbReference>
<evidence type="ECO:0000256" key="3">
    <source>
        <dbReference type="ARBA" id="ARBA00023288"/>
    </source>
</evidence>
<evidence type="ECO:0000313" key="8">
    <source>
        <dbReference type="EnsemblPlants" id="AET2Gv21181000.6"/>
    </source>
</evidence>
<reference evidence="9" key="2">
    <citation type="journal article" date="2017" name="Nat. Plants">
        <title>The Aegilops tauschii genome reveals multiple impacts of transposons.</title>
        <authorList>
            <person name="Zhao G."/>
            <person name="Zou C."/>
            <person name="Li K."/>
            <person name="Wang K."/>
            <person name="Li T."/>
            <person name="Gao L."/>
            <person name="Zhang X."/>
            <person name="Wang H."/>
            <person name="Yang Z."/>
            <person name="Liu X."/>
            <person name="Jiang W."/>
            <person name="Mao L."/>
            <person name="Kong X."/>
            <person name="Jiao Y."/>
            <person name="Jia J."/>
        </authorList>
    </citation>
    <scope>NUCLEOTIDE SEQUENCE [LARGE SCALE GENOMIC DNA]</scope>
    <source>
        <strain evidence="9">cv. AL8/78</strain>
    </source>
</reference>
<keyword evidence="1" id="KW-0488">Methylation</keyword>
<evidence type="ECO:0000256" key="1">
    <source>
        <dbReference type="ARBA" id="ARBA00022481"/>
    </source>
</evidence>
<dbReference type="EnsemblPlants" id="AET2Gv21181000.6">
    <property type="protein sequence ID" value="AET2Gv21181000.6"/>
    <property type="gene ID" value="AET2Gv21181000"/>
</dbReference>
<evidence type="ECO:0000256" key="2">
    <source>
        <dbReference type="ARBA" id="ARBA00022723"/>
    </source>
</evidence>
<dbReference type="InterPro" id="IPR051863">
    <property type="entry name" value="HIPP"/>
</dbReference>
<evidence type="ECO:0000256" key="5">
    <source>
        <dbReference type="ARBA" id="ARBA00024045"/>
    </source>
</evidence>
<dbReference type="Pfam" id="PF00403">
    <property type="entry name" value="HMA"/>
    <property type="match status" value="1"/>
</dbReference>
<reference evidence="9" key="1">
    <citation type="journal article" date="2014" name="Science">
        <title>Ancient hybridizations among the ancestral genomes of bread wheat.</title>
        <authorList>
            <consortium name="International Wheat Genome Sequencing Consortium,"/>
            <person name="Marcussen T."/>
            <person name="Sandve S.R."/>
            <person name="Heier L."/>
            <person name="Spannagl M."/>
            <person name="Pfeifer M."/>
            <person name="Jakobsen K.S."/>
            <person name="Wulff B.B."/>
            <person name="Steuernagel B."/>
            <person name="Mayer K.F."/>
            <person name="Olsen O.A."/>
        </authorList>
    </citation>
    <scope>NUCLEOTIDE SEQUENCE [LARGE SCALE GENOMIC DNA]</scope>
    <source>
        <strain evidence="9">cv. AL8/78</strain>
    </source>
</reference>
<feature type="region of interest" description="Disordered" evidence="6">
    <location>
        <begin position="122"/>
        <end position="151"/>
    </location>
</feature>
<feature type="compositionally biased region" description="Basic and acidic residues" evidence="6">
    <location>
        <begin position="124"/>
        <end position="141"/>
    </location>
</feature>
<reference evidence="8" key="3">
    <citation type="journal article" date="2017" name="Nature">
        <title>Genome sequence of the progenitor of the wheat D genome Aegilops tauschii.</title>
        <authorList>
            <person name="Luo M.C."/>
            <person name="Gu Y.Q."/>
            <person name="Puiu D."/>
            <person name="Wang H."/>
            <person name="Twardziok S.O."/>
            <person name="Deal K.R."/>
            <person name="Huo N."/>
            <person name="Zhu T."/>
            <person name="Wang L."/>
            <person name="Wang Y."/>
            <person name="McGuire P.E."/>
            <person name="Liu S."/>
            <person name="Long H."/>
            <person name="Ramasamy R.K."/>
            <person name="Rodriguez J.C."/>
            <person name="Van S.L."/>
            <person name="Yuan L."/>
            <person name="Wang Z."/>
            <person name="Xia Z."/>
            <person name="Xiao L."/>
            <person name="Anderson O.D."/>
            <person name="Ouyang S."/>
            <person name="Liang Y."/>
            <person name="Zimin A.V."/>
            <person name="Pertea G."/>
            <person name="Qi P."/>
            <person name="Bennetzen J.L."/>
            <person name="Dai X."/>
            <person name="Dawson M.W."/>
            <person name="Muller H.G."/>
            <person name="Kugler K."/>
            <person name="Rivarola-Duarte L."/>
            <person name="Spannagl M."/>
            <person name="Mayer K.F.X."/>
            <person name="Lu F.H."/>
            <person name="Bevan M.W."/>
            <person name="Leroy P."/>
            <person name="Li P."/>
            <person name="You F.M."/>
            <person name="Sun Q."/>
            <person name="Liu Z."/>
            <person name="Lyons E."/>
            <person name="Wicker T."/>
            <person name="Salzberg S.L."/>
            <person name="Devos K.M."/>
            <person name="Dvorak J."/>
        </authorList>
    </citation>
    <scope>NUCLEOTIDE SEQUENCE [LARGE SCALE GENOMIC DNA]</scope>
    <source>
        <strain evidence="8">cv. AL8/78</strain>
    </source>
</reference>
<protein>
    <recommendedName>
        <fullName evidence="7">HMA domain-containing protein</fullName>
    </recommendedName>
</protein>
<feature type="domain" description="HMA" evidence="7">
    <location>
        <begin position="53"/>
        <end position="120"/>
    </location>
</feature>
<evidence type="ECO:0000259" key="7">
    <source>
        <dbReference type="PROSITE" id="PS50846"/>
    </source>
</evidence>
<dbReference type="InterPro" id="IPR006121">
    <property type="entry name" value="HMA_dom"/>
</dbReference>